<keyword evidence="17" id="KW-1185">Reference proteome</keyword>
<dbReference type="Gene3D" id="3.40.630.10">
    <property type="entry name" value="Zn peptidases"/>
    <property type="match status" value="2"/>
</dbReference>
<comment type="catalytic activity">
    <reaction evidence="14">
        <text>N-succinyl-(2S,6S)-2,6-diaminopimelate + H2O = (2S,6S)-2,6-diaminopimelate + succinate</text>
        <dbReference type="Rhea" id="RHEA:22608"/>
        <dbReference type="ChEBI" id="CHEBI:15377"/>
        <dbReference type="ChEBI" id="CHEBI:30031"/>
        <dbReference type="ChEBI" id="CHEBI:57609"/>
        <dbReference type="ChEBI" id="CHEBI:58087"/>
        <dbReference type="EC" id="3.5.1.18"/>
    </reaction>
</comment>
<evidence type="ECO:0000313" key="17">
    <source>
        <dbReference type="Proteomes" id="UP000192731"/>
    </source>
</evidence>
<dbReference type="GO" id="GO:0009089">
    <property type="term" value="P:lysine biosynthetic process via diaminopimelate"/>
    <property type="evidence" value="ECO:0007669"/>
    <property type="project" value="UniProtKB-UniPathway"/>
</dbReference>
<evidence type="ECO:0000313" key="16">
    <source>
        <dbReference type="EMBL" id="SMB91692.1"/>
    </source>
</evidence>
<dbReference type="SUPFAM" id="SSF53187">
    <property type="entry name" value="Zn-dependent exopeptidases"/>
    <property type="match status" value="1"/>
</dbReference>
<keyword evidence="13" id="KW-0170">Cobalt</keyword>
<keyword evidence="10" id="KW-0862">Zinc</keyword>
<dbReference type="AlphaFoldDB" id="A0A1W1VE94"/>
<dbReference type="InterPro" id="IPR001261">
    <property type="entry name" value="ArgE/DapE_CS"/>
</dbReference>
<dbReference type="STRING" id="656914.SAMN00017405_2232"/>
<dbReference type="InterPro" id="IPR036264">
    <property type="entry name" value="Bact_exopeptidase_dim_dom"/>
</dbReference>
<evidence type="ECO:0000256" key="8">
    <source>
        <dbReference type="ARBA" id="ARBA00022723"/>
    </source>
</evidence>
<comment type="pathway">
    <text evidence="3">Amino-acid biosynthesis; L-lysine biosynthesis via DAP pathway; LL-2,6-diaminopimelate from (S)-tetrahydrodipicolinate (succinylase route): step 3/3.</text>
</comment>
<dbReference type="RefSeq" id="WP_084053421.1">
    <property type="nucleotide sequence ID" value="NZ_FWWT01000019.1"/>
</dbReference>
<evidence type="ECO:0000256" key="9">
    <source>
        <dbReference type="ARBA" id="ARBA00022801"/>
    </source>
</evidence>
<dbReference type="NCBIfam" id="NF006365">
    <property type="entry name" value="PRK08588.1"/>
    <property type="match status" value="1"/>
</dbReference>
<dbReference type="GO" id="GO:0046872">
    <property type="term" value="F:metal ion binding"/>
    <property type="evidence" value="ECO:0007669"/>
    <property type="project" value="UniProtKB-KW"/>
</dbReference>
<evidence type="ECO:0000256" key="5">
    <source>
        <dbReference type="ARBA" id="ARBA00011921"/>
    </source>
</evidence>
<name>A0A1W1VE94_DESTI</name>
<evidence type="ECO:0000256" key="13">
    <source>
        <dbReference type="ARBA" id="ARBA00023285"/>
    </source>
</evidence>
<dbReference type="Pfam" id="PF01546">
    <property type="entry name" value="Peptidase_M20"/>
    <property type="match status" value="1"/>
</dbReference>
<reference evidence="16 17" key="1">
    <citation type="submission" date="2017-04" db="EMBL/GenBank/DDBJ databases">
        <authorList>
            <person name="Afonso C.L."/>
            <person name="Miller P.J."/>
            <person name="Scott M.A."/>
            <person name="Spackman E."/>
            <person name="Goraichik I."/>
            <person name="Dimitrov K.M."/>
            <person name="Suarez D.L."/>
            <person name="Swayne D.E."/>
        </authorList>
    </citation>
    <scope>NUCLEOTIDE SEQUENCE [LARGE SCALE GENOMIC DNA]</scope>
    <source>
        <strain evidence="16 17">DSM 11270</strain>
    </source>
</reference>
<keyword evidence="12" id="KW-0457">Lysine biosynthesis</keyword>
<dbReference type="EMBL" id="FWWT01000019">
    <property type="protein sequence ID" value="SMB91692.1"/>
    <property type="molecule type" value="Genomic_DNA"/>
</dbReference>
<comment type="cofactor">
    <cofactor evidence="2">
        <name>Zn(2+)</name>
        <dbReference type="ChEBI" id="CHEBI:29105"/>
    </cofactor>
</comment>
<dbReference type="PANTHER" id="PTHR43808:SF8">
    <property type="entry name" value="PEPTIDASE M20 DIMERISATION DOMAIN-CONTAINING PROTEIN"/>
    <property type="match status" value="1"/>
</dbReference>
<dbReference type="InterPro" id="IPR002933">
    <property type="entry name" value="Peptidase_M20"/>
</dbReference>
<dbReference type="InterPro" id="IPR011650">
    <property type="entry name" value="Peptidase_M20_dimer"/>
</dbReference>
<evidence type="ECO:0000256" key="3">
    <source>
        <dbReference type="ARBA" id="ARBA00005130"/>
    </source>
</evidence>
<feature type="domain" description="Peptidase M20 dimerisation" evidence="15">
    <location>
        <begin position="182"/>
        <end position="288"/>
    </location>
</feature>
<evidence type="ECO:0000256" key="7">
    <source>
        <dbReference type="ARBA" id="ARBA00022605"/>
    </source>
</evidence>
<dbReference type="NCBIfam" id="TIGR01910">
    <property type="entry name" value="DapE-ArgE"/>
    <property type="match status" value="1"/>
</dbReference>
<keyword evidence="9" id="KW-0378">Hydrolase</keyword>
<gene>
    <name evidence="16" type="ORF">SAMN00017405_2232</name>
</gene>
<dbReference type="PROSITE" id="PS00758">
    <property type="entry name" value="ARGE_DAPE_CPG2_1"/>
    <property type="match status" value="1"/>
</dbReference>
<comment type="similarity">
    <text evidence="4">Belongs to the peptidase M20A family.</text>
</comment>
<evidence type="ECO:0000256" key="14">
    <source>
        <dbReference type="ARBA" id="ARBA00051301"/>
    </source>
</evidence>
<comment type="cofactor">
    <cofactor evidence="1">
        <name>Co(2+)</name>
        <dbReference type="ChEBI" id="CHEBI:48828"/>
    </cofactor>
</comment>
<dbReference type="InterPro" id="IPR010182">
    <property type="entry name" value="ArgE/DapE"/>
</dbReference>
<evidence type="ECO:0000256" key="4">
    <source>
        <dbReference type="ARBA" id="ARBA00006247"/>
    </source>
</evidence>
<evidence type="ECO:0000259" key="15">
    <source>
        <dbReference type="Pfam" id="PF07687"/>
    </source>
</evidence>
<sequence>MNVDEIYSLLEQEKAIKLLQQMLQMNTTNPPGNEEPLAKFISNYLNEHEIESYIDELEVMRANVIGVIKGNGENKDLLFNGHLDVVPTGESKWRHDPFSGVIEDGKIYGRGASDMKGGLAAMIIAACLVKKADIELKGDLLITGTAGEEFDSIGAKDLLTKECLKNVGVAVIAEPSELKLFTATKGTLWLSFETFGKTAHGSMPEYGNNAILQMNKLITKINEYKFMYKQHPLLGHPTINIGTLEGGVKTNVVPDHCKITVDIRTIPGQDNETIITDMQNIINDLTRENEGFNCSLKVINNRHPVETDINDSFVSMAIKAAKKSLGKDLIPLGVNFYTDASIFVHNLKIPAIIFGPGDERLAHQPDEYVETQKYLDSIKFYISIILEYLT</sequence>
<organism evidence="16 17">
    <name type="scientific">Desulfonispora thiosulfatigenes DSM 11270</name>
    <dbReference type="NCBI Taxonomy" id="656914"/>
    <lineage>
        <taxon>Bacteria</taxon>
        <taxon>Bacillati</taxon>
        <taxon>Bacillota</taxon>
        <taxon>Clostridia</taxon>
        <taxon>Eubacteriales</taxon>
        <taxon>Peptococcaceae</taxon>
        <taxon>Desulfonispora</taxon>
    </lineage>
</organism>
<evidence type="ECO:0000256" key="12">
    <source>
        <dbReference type="ARBA" id="ARBA00023154"/>
    </source>
</evidence>
<evidence type="ECO:0000256" key="11">
    <source>
        <dbReference type="ARBA" id="ARBA00022915"/>
    </source>
</evidence>
<dbReference type="UniPathway" id="UPA00034">
    <property type="reaction ID" value="UER00021"/>
</dbReference>
<dbReference type="Pfam" id="PF07687">
    <property type="entry name" value="M20_dimer"/>
    <property type="match status" value="1"/>
</dbReference>
<dbReference type="InterPro" id="IPR050072">
    <property type="entry name" value="Peptidase_M20A"/>
</dbReference>
<dbReference type="PIRSF" id="PIRSF036696">
    <property type="entry name" value="ACY-1"/>
    <property type="match status" value="1"/>
</dbReference>
<accession>A0A1W1VE94</accession>
<keyword evidence="8" id="KW-0479">Metal-binding</keyword>
<dbReference type="EC" id="3.5.1.18" evidence="5"/>
<dbReference type="CDD" id="cd08659">
    <property type="entry name" value="M20_ArgE_DapE-like"/>
    <property type="match status" value="1"/>
</dbReference>
<dbReference type="PANTHER" id="PTHR43808">
    <property type="entry name" value="ACETYLORNITHINE DEACETYLASE"/>
    <property type="match status" value="1"/>
</dbReference>
<dbReference type="SUPFAM" id="SSF55031">
    <property type="entry name" value="Bacterial exopeptidase dimerisation domain"/>
    <property type="match status" value="1"/>
</dbReference>
<evidence type="ECO:0000256" key="1">
    <source>
        <dbReference type="ARBA" id="ARBA00001941"/>
    </source>
</evidence>
<dbReference type="OrthoDB" id="9792335at2"/>
<protein>
    <recommendedName>
        <fullName evidence="6">Probable succinyl-diaminopimelate desuccinylase</fullName>
        <ecNumber evidence="5">3.5.1.18</ecNumber>
    </recommendedName>
</protein>
<dbReference type="GO" id="GO:0019877">
    <property type="term" value="P:diaminopimelate biosynthetic process"/>
    <property type="evidence" value="ECO:0007669"/>
    <property type="project" value="UniProtKB-KW"/>
</dbReference>
<dbReference type="GO" id="GO:0009014">
    <property type="term" value="F:succinyl-diaminopimelate desuccinylase activity"/>
    <property type="evidence" value="ECO:0007669"/>
    <property type="project" value="UniProtKB-EC"/>
</dbReference>
<keyword evidence="11" id="KW-0220">Diaminopimelate biosynthesis</keyword>
<evidence type="ECO:0000256" key="2">
    <source>
        <dbReference type="ARBA" id="ARBA00001947"/>
    </source>
</evidence>
<proteinExistence type="inferred from homology"/>
<dbReference type="Proteomes" id="UP000192731">
    <property type="component" value="Unassembled WGS sequence"/>
</dbReference>
<keyword evidence="7" id="KW-0028">Amino-acid biosynthesis</keyword>
<evidence type="ECO:0000256" key="10">
    <source>
        <dbReference type="ARBA" id="ARBA00022833"/>
    </source>
</evidence>
<evidence type="ECO:0000256" key="6">
    <source>
        <dbReference type="ARBA" id="ARBA00016853"/>
    </source>
</evidence>
<dbReference type="Gene3D" id="3.30.70.360">
    <property type="match status" value="1"/>
</dbReference>